<dbReference type="GO" id="GO:0015949">
    <property type="term" value="P:nucleobase-containing small molecule interconversion"/>
    <property type="evidence" value="ECO:0007669"/>
    <property type="project" value="TreeGrafter"/>
</dbReference>
<sequence>MEKMHIAIDGPAGAGKSTIAKSIAKKLDITYIDTGAMYRALTYKVLKELIDLNNNDIIINIVNKTTIELDKNKVFLDKQDVSNEIRHPIINNNVSKIARIPEVRMKMVEIQREIAYNKSVVMDGRDIGTYVLPNANYKFYLTASIDERAYRRYLELKKKGILASFQDIKNEIINRDKMDTERSIAPLRPAQDAIIINTTSKSIKMVINEIIDLIGNEGK</sequence>
<dbReference type="InterPro" id="IPR003136">
    <property type="entry name" value="Cytidylate_kin"/>
</dbReference>
<dbReference type="InterPro" id="IPR011994">
    <property type="entry name" value="Cytidylate_kinase_dom"/>
</dbReference>
<keyword evidence="5 8" id="KW-0067">ATP-binding</keyword>
<protein>
    <recommendedName>
        <fullName evidence="8">Cytidylate kinase</fullName>
        <shortName evidence="8">CK</shortName>
        <ecNumber evidence="8">2.7.4.25</ecNumber>
    </recommendedName>
    <alternativeName>
        <fullName evidence="8">Cytidine monophosphate kinase</fullName>
        <shortName evidence="8">CMP kinase</shortName>
    </alternativeName>
</protein>
<name>A0A1T4JVL6_9FIRM</name>
<dbReference type="OrthoDB" id="9807434at2"/>
<evidence type="ECO:0000256" key="2">
    <source>
        <dbReference type="ARBA" id="ARBA00022679"/>
    </source>
</evidence>
<comment type="catalytic activity">
    <reaction evidence="6 8">
        <text>dCMP + ATP = dCDP + ADP</text>
        <dbReference type="Rhea" id="RHEA:25094"/>
        <dbReference type="ChEBI" id="CHEBI:30616"/>
        <dbReference type="ChEBI" id="CHEBI:57566"/>
        <dbReference type="ChEBI" id="CHEBI:58593"/>
        <dbReference type="ChEBI" id="CHEBI:456216"/>
        <dbReference type="EC" id="2.7.4.25"/>
    </reaction>
</comment>
<evidence type="ECO:0000256" key="5">
    <source>
        <dbReference type="ARBA" id="ARBA00022840"/>
    </source>
</evidence>
<dbReference type="GO" id="GO:0005829">
    <property type="term" value="C:cytosol"/>
    <property type="evidence" value="ECO:0007669"/>
    <property type="project" value="TreeGrafter"/>
</dbReference>
<dbReference type="Proteomes" id="UP000196365">
    <property type="component" value="Unassembled WGS sequence"/>
</dbReference>
<dbReference type="HAMAP" id="MF_00238">
    <property type="entry name" value="Cytidyl_kinase_type1"/>
    <property type="match status" value="1"/>
</dbReference>
<reference evidence="10 11" key="1">
    <citation type="submission" date="2017-02" db="EMBL/GenBank/DDBJ databases">
        <authorList>
            <person name="Peterson S.W."/>
        </authorList>
    </citation>
    <scope>NUCLEOTIDE SEQUENCE [LARGE SCALE GENOMIC DNA]</scope>
    <source>
        <strain evidence="10 11">DSM 15102</strain>
    </source>
</reference>
<dbReference type="GO" id="GO:0036430">
    <property type="term" value="F:CMP kinase activity"/>
    <property type="evidence" value="ECO:0007669"/>
    <property type="project" value="RHEA"/>
</dbReference>
<dbReference type="Pfam" id="PF02224">
    <property type="entry name" value="Cytidylate_kin"/>
    <property type="match status" value="1"/>
</dbReference>
<evidence type="ECO:0000313" key="11">
    <source>
        <dbReference type="Proteomes" id="UP000196365"/>
    </source>
</evidence>
<gene>
    <name evidence="8" type="primary">cmk</name>
    <name evidence="10" type="ORF">SAMN02745973_00121</name>
</gene>
<dbReference type="GO" id="GO:0006220">
    <property type="term" value="P:pyrimidine nucleotide metabolic process"/>
    <property type="evidence" value="ECO:0007669"/>
    <property type="project" value="UniProtKB-UniRule"/>
</dbReference>
<dbReference type="RefSeq" id="WP_087677577.1">
    <property type="nucleotide sequence ID" value="NZ_FUWV01000001.1"/>
</dbReference>
<dbReference type="EC" id="2.7.4.25" evidence="8"/>
<comment type="catalytic activity">
    <reaction evidence="7 8">
        <text>CMP + ATP = CDP + ADP</text>
        <dbReference type="Rhea" id="RHEA:11600"/>
        <dbReference type="ChEBI" id="CHEBI:30616"/>
        <dbReference type="ChEBI" id="CHEBI:58069"/>
        <dbReference type="ChEBI" id="CHEBI:60377"/>
        <dbReference type="ChEBI" id="CHEBI:456216"/>
        <dbReference type="EC" id="2.7.4.25"/>
    </reaction>
</comment>
<comment type="subcellular location">
    <subcellularLocation>
        <location evidence="8">Cytoplasm</location>
    </subcellularLocation>
</comment>
<feature type="domain" description="Cytidylate kinase" evidence="9">
    <location>
        <begin position="6"/>
        <end position="214"/>
    </location>
</feature>
<comment type="similarity">
    <text evidence="1 8">Belongs to the cytidylate kinase family. Type 1 subfamily.</text>
</comment>
<dbReference type="PANTHER" id="PTHR21299:SF2">
    <property type="entry name" value="CYTIDYLATE KINASE"/>
    <property type="match status" value="1"/>
</dbReference>
<keyword evidence="4 8" id="KW-0418">Kinase</keyword>
<dbReference type="NCBIfam" id="TIGR00017">
    <property type="entry name" value="cmk"/>
    <property type="match status" value="1"/>
</dbReference>
<proteinExistence type="inferred from homology"/>
<evidence type="ECO:0000256" key="1">
    <source>
        <dbReference type="ARBA" id="ARBA00009427"/>
    </source>
</evidence>
<dbReference type="SUPFAM" id="SSF52540">
    <property type="entry name" value="P-loop containing nucleoside triphosphate hydrolases"/>
    <property type="match status" value="1"/>
</dbReference>
<dbReference type="Gene3D" id="3.40.50.300">
    <property type="entry name" value="P-loop containing nucleotide triphosphate hydrolases"/>
    <property type="match status" value="1"/>
</dbReference>
<keyword evidence="3 8" id="KW-0547">Nucleotide-binding</keyword>
<dbReference type="GO" id="GO:0005524">
    <property type="term" value="F:ATP binding"/>
    <property type="evidence" value="ECO:0007669"/>
    <property type="project" value="UniProtKB-UniRule"/>
</dbReference>
<dbReference type="CDD" id="cd02020">
    <property type="entry name" value="CMPK"/>
    <property type="match status" value="1"/>
</dbReference>
<evidence type="ECO:0000313" key="10">
    <source>
        <dbReference type="EMBL" id="SJZ34095.1"/>
    </source>
</evidence>
<evidence type="ECO:0000256" key="6">
    <source>
        <dbReference type="ARBA" id="ARBA00047615"/>
    </source>
</evidence>
<dbReference type="AlphaFoldDB" id="A0A1T4JVL6"/>
<organism evidence="10 11">
    <name type="scientific">Garciella nitratireducens DSM 15102</name>
    <dbReference type="NCBI Taxonomy" id="1121911"/>
    <lineage>
        <taxon>Bacteria</taxon>
        <taxon>Bacillati</taxon>
        <taxon>Bacillota</taxon>
        <taxon>Clostridia</taxon>
        <taxon>Eubacteriales</taxon>
        <taxon>Eubacteriaceae</taxon>
        <taxon>Garciella</taxon>
    </lineage>
</organism>
<dbReference type="GO" id="GO:0036431">
    <property type="term" value="F:dCMP kinase activity"/>
    <property type="evidence" value="ECO:0007669"/>
    <property type="project" value="InterPro"/>
</dbReference>
<accession>A0A1T4JVL6</accession>
<dbReference type="EMBL" id="FUWV01000001">
    <property type="protein sequence ID" value="SJZ34095.1"/>
    <property type="molecule type" value="Genomic_DNA"/>
</dbReference>
<evidence type="ECO:0000259" key="9">
    <source>
        <dbReference type="Pfam" id="PF02224"/>
    </source>
</evidence>
<evidence type="ECO:0000256" key="4">
    <source>
        <dbReference type="ARBA" id="ARBA00022777"/>
    </source>
</evidence>
<dbReference type="PANTHER" id="PTHR21299">
    <property type="entry name" value="CYTIDYLATE KINASE/PANTOATE-BETA-ALANINE LIGASE"/>
    <property type="match status" value="1"/>
</dbReference>
<dbReference type="InterPro" id="IPR027417">
    <property type="entry name" value="P-loop_NTPase"/>
</dbReference>
<keyword evidence="8" id="KW-0963">Cytoplasm</keyword>
<evidence type="ECO:0000256" key="7">
    <source>
        <dbReference type="ARBA" id="ARBA00048478"/>
    </source>
</evidence>
<evidence type="ECO:0000256" key="3">
    <source>
        <dbReference type="ARBA" id="ARBA00022741"/>
    </source>
</evidence>
<feature type="binding site" evidence="8">
    <location>
        <begin position="10"/>
        <end position="18"/>
    </location>
    <ligand>
        <name>ATP</name>
        <dbReference type="ChEBI" id="CHEBI:30616"/>
    </ligand>
</feature>
<keyword evidence="11" id="KW-1185">Reference proteome</keyword>
<keyword evidence="2 8" id="KW-0808">Transferase</keyword>
<evidence type="ECO:0000256" key="8">
    <source>
        <dbReference type="HAMAP-Rule" id="MF_00238"/>
    </source>
</evidence>